<name>A0A9D4V2Z9_ADICA</name>
<accession>A0A9D4V2Z9</accession>
<dbReference type="Proteomes" id="UP000886520">
    <property type="component" value="Chromosome 6"/>
</dbReference>
<comment type="caution">
    <text evidence="3">The sequence shown here is derived from an EMBL/GenBank/DDBJ whole genome shotgun (WGS) entry which is preliminary data.</text>
</comment>
<dbReference type="InterPro" id="IPR057456">
    <property type="entry name" value="Znf_C17orf113"/>
</dbReference>
<gene>
    <name evidence="3" type="ORF">GOP47_0006497</name>
</gene>
<evidence type="ECO:0000313" key="4">
    <source>
        <dbReference type="Proteomes" id="UP000886520"/>
    </source>
</evidence>
<evidence type="ECO:0000256" key="1">
    <source>
        <dbReference type="SAM" id="MobiDB-lite"/>
    </source>
</evidence>
<dbReference type="SUPFAM" id="SSF53098">
    <property type="entry name" value="Ribonuclease H-like"/>
    <property type="match status" value="1"/>
</dbReference>
<feature type="domain" description="C17orf113 probable zinc finger" evidence="2">
    <location>
        <begin position="78"/>
        <end position="133"/>
    </location>
</feature>
<feature type="region of interest" description="Disordered" evidence="1">
    <location>
        <begin position="1"/>
        <end position="57"/>
    </location>
</feature>
<organism evidence="3 4">
    <name type="scientific">Adiantum capillus-veneris</name>
    <name type="common">Maidenhair fern</name>
    <dbReference type="NCBI Taxonomy" id="13818"/>
    <lineage>
        <taxon>Eukaryota</taxon>
        <taxon>Viridiplantae</taxon>
        <taxon>Streptophyta</taxon>
        <taxon>Embryophyta</taxon>
        <taxon>Tracheophyta</taxon>
        <taxon>Polypodiopsida</taxon>
        <taxon>Polypodiidae</taxon>
        <taxon>Polypodiales</taxon>
        <taxon>Pteridineae</taxon>
        <taxon>Pteridaceae</taxon>
        <taxon>Vittarioideae</taxon>
        <taxon>Adiantum</taxon>
    </lineage>
</organism>
<evidence type="ECO:0000259" key="2">
    <source>
        <dbReference type="Pfam" id="PF25431"/>
    </source>
</evidence>
<proteinExistence type="predicted"/>
<evidence type="ECO:0000313" key="3">
    <source>
        <dbReference type="EMBL" id="KAI5078826.1"/>
    </source>
</evidence>
<dbReference type="EMBL" id="JABFUD020000006">
    <property type="protein sequence ID" value="KAI5078826.1"/>
    <property type="molecule type" value="Genomic_DNA"/>
</dbReference>
<dbReference type="Pfam" id="PF25431">
    <property type="entry name" value="zf-C17orf113"/>
    <property type="match status" value="1"/>
</dbReference>
<protein>
    <recommendedName>
        <fullName evidence="2">C17orf113 probable zinc finger domain-containing protein</fullName>
    </recommendedName>
</protein>
<reference evidence="3" key="1">
    <citation type="submission" date="2021-01" db="EMBL/GenBank/DDBJ databases">
        <title>Adiantum capillus-veneris genome.</title>
        <authorList>
            <person name="Fang Y."/>
            <person name="Liao Q."/>
        </authorList>
    </citation>
    <scope>NUCLEOTIDE SEQUENCE</scope>
    <source>
        <strain evidence="3">H3</strain>
        <tissue evidence="3">Leaf</tissue>
    </source>
</reference>
<dbReference type="PANTHER" id="PTHR46880">
    <property type="entry name" value="RAS-ASSOCIATING DOMAIN-CONTAINING PROTEIN"/>
    <property type="match status" value="1"/>
</dbReference>
<dbReference type="PANTHER" id="PTHR46880:SF5">
    <property type="entry name" value="DUF4371 DOMAIN-CONTAINING PROTEIN"/>
    <property type="match status" value="1"/>
</dbReference>
<dbReference type="InterPro" id="IPR012337">
    <property type="entry name" value="RNaseH-like_sf"/>
</dbReference>
<dbReference type="OrthoDB" id="6621980at2759"/>
<keyword evidence="4" id="KW-1185">Reference proteome</keyword>
<sequence length="400" mass="45267">MAQRTLWAMPRFTTEQPPSKKTKKRRHTKDGSSIEEVQEVQVQESTNLVGSDNKDSESQKAIRRLAWNSAWVGGNGAFEWAEFEPLSARIFCKYCRQVKNSRSEFGKNGSINMQHSALTKHAGTRAHQDAHYMFGKSKMTIDDGVQKRADVAMVSTKRLFAAAYHVAKEDLAFSKFTSTLDLLEICECPYLMRDLYQNDKSCSSFVCYISEDLLRKIVQRLKASNFYSITIDESTDVSLDQHMIVYASFIEDSEPVTVFLGLMEVEEGTAHHLYERASFFFAEMQLDRDKMVCIGTDGASAMTGCLNGVTTRFKRENLFMTSIHCIAHRASLCLVDAIKGSEYAQSIDHIVNEIASTFSKSAIKSAKLKELETEFGCIVLQMSRIHKVRWLSRSSCVHKV</sequence>
<dbReference type="AlphaFoldDB" id="A0A9D4V2Z9"/>